<feature type="region of interest" description="Disordered" evidence="1">
    <location>
        <begin position="203"/>
        <end position="237"/>
    </location>
</feature>
<reference evidence="3 4" key="1">
    <citation type="submission" date="2019-03" db="EMBL/GenBank/DDBJ databases">
        <title>Single cell metagenomics reveals metabolic interactions within the superorganism composed of flagellate Streblomastix strix and complex community of Bacteroidetes bacteria on its surface.</title>
        <authorList>
            <person name="Treitli S.C."/>
            <person name="Kolisko M."/>
            <person name="Husnik F."/>
            <person name="Keeling P."/>
            <person name="Hampl V."/>
        </authorList>
    </citation>
    <scope>NUCLEOTIDE SEQUENCE [LARGE SCALE GENOMIC DNA]</scope>
    <source>
        <strain evidence="3">ST1C</strain>
    </source>
</reference>
<sequence>MLPHGLPVFLLFFSENLARMSQILYIKEGELIQNPTVLLVNGSDRNKIAISNRLIDDVSAVNLCPKNYQKQPLTDCKASESQDSSIQRVGTSEAIPGAPESIRSSDAEEQVETEQFTVLVHISLVTTSVALVQSEFQAAQQFILTSYHTARIITSEAQRRRKMAQINPEFRSALRKEGDAFSVTNKESVENIKELYKIKNHISTPKDEQQTSTQVKSVTDHTTQANTSSTQTSGIQQTQPIFLVPQYQAPNNYNNQF</sequence>
<evidence type="ECO:0000313" key="4">
    <source>
        <dbReference type="Proteomes" id="UP000324800"/>
    </source>
</evidence>
<comment type="caution">
    <text evidence="3">The sequence shown here is derived from an EMBL/GenBank/DDBJ whole genome shotgun (WGS) entry which is preliminary data.</text>
</comment>
<feature type="compositionally biased region" description="Polar residues" evidence="1">
    <location>
        <begin position="210"/>
        <end position="221"/>
    </location>
</feature>
<evidence type="ECO:0000313" key="3">
    <source>
        <dbReference type="EMBL" id="KAA6401959.1"/>
    </source>
</evidence>
<feature type="compositionally biased region" description="Polar residues" evidence="1">
    <location>
        <begin position="79"/>
        <end position="90"/>
    </location>
</feature>
<protein>
    <submittedName>
        <fullName evidence="3">Uncharacterized protein</fullName>
    </submittedName>
</protein>
<feature type="signal peptide" evidence="2">
    <location>
        <begin position="1"/>
        <end position="18"/>
    </location>
</feature>
<dbReference type="Proteomes" id="UP000324800">
    <property type="component" value="Unassembled WGS sequence"/>
</dbReference>
<accession>A0A5J4X5Z8</accession>
<proteinExistence type="predicted"/>
<dbReference type="EMBL" id="SNRW01000306">
    <property type="protein sequence ID" value="KAA6401959.1"/>
    <property type="molecule type" value="Genomic_DNA"/>
</dbReference>
<gene>
    <name evidence="3" type="ORF">EZS28_002514</name>
</gene>
<keyword evidence="2" id="KW-0732">Signal</keyword>
<feature type="chain" id="PRO_5023840112" evidence="2">
    <location>
        <begin position="19"/>
        <end position="257"/>
    </location>
</feature>
<organism evidence="3 4">
    <name type="scientific">Streblomastix strix</name>
    <dbReference type="NCBI Taxonomy" id="222440"/>
    <lineage>
        <taxon>Eukaryota</taxon>
        <taxon>Metamonada</taxon>
        <taxon>Preaxostyla</taxon>
        <taxon>Oxymonadida</taxon>
        <taxon>Streblomastigidae</taxon>
        <taxon>Streblomastix</taxon>
    </lineage>
</organism>
<feature type="compositionally biased region" description="Low complexity" evidence="1">
    <location>
        <begin position="222"/>
        <end position="237"/>
    </location>
</feature>
<name>A0A5J4X5Z8_9EUKA</name>
<dbReference type="AlphaFoldDB" id="A0A5J4X5Z8"/>
<feature type="region of interest" description="Disordered" evidence="1">
    <location>
        <begin position="78"/>
        <end position="107"/>
    </location>
</feature>
<evidence type="ECO:0000256" key="1">
    <source>
        <dbReference type="SAM" id="MobiDB-lite"/>
    </source>
</evidence>
<evidence type="ECO:0000256" key="2">
    <source>
        <dbReference type="SAM" id="SignalP"/>
    </source>
</evidence>